<feature type="domain" description="CHCH" evidence="3">
    <location>
        <begin position="37"/>
        <end position="69"/>
    </location>
</feature>
<evidence type="ECO:0000259" key="3">
    <source>
        <dbReference type="Pfam" id="PF06747"/>
    </source>
</evidence>
<keyword evidence="1" id="KW-1015">Disulfide bond</keyword>
<name>A0A8C6YX89_NOTPE</name>
<dbReference type="Pfam" id="PF06747">
    <property type="entry name" value="CHCH"/>
    <property type="match status" value="1"/>
</dbReference>
<evidence type="ECO:0000256" key="1">
    <source>
        <dbReference type="ARBA" id="ARBA00023157"/>
    </source>
</evidence>
<keyword evidence="5" id="KW-1185">Reference proteome</keyword>
<dbReference type="InterPro" id="IPR009069">
    <property type="entry name" value="Cys_alpha_HP_mot_SF"/>
</dbReference>
<evidence type="ECO:0000313" key="5">
    <source>
        <dbReference type="Proteomes" id="UP000694420"/>
    </source>
</evidence>
<feature type="region of interest" description="Disordered" evidence="2">
    <location>
        <begin position="1"/>
        <end position="29"/>
    </location>
</feature>
<dbReference type="SUPFAM" id="SSF47072">
    <property type="entry name" value="Cysteine alpha-hairpin motif"/>
    <property type="match status" value="1"/>
</dbReference>
<dbReference type="InterPro" id="IPR010625">
    <property type="entry name" value="CHCH"/>
</dbReference>
<dbReference type="InterPro" id="IPR039870">
    <property type="entry name" value="Coa4-like"/>
</dbReference>
<dbReference type="GO" id="GO:0033617">
    <property type="term" value="P:mitochondrial respiratory chain complex IV assembly"/>
    <property type="evidence" value="ECO:0007669"/>
    <property type="project" value="InterPro"/>
</dbReference>
<evidence type="ECO:0000256" key="2">
    <source>
        <dbReference type="SAM" id="MobiDB-lite"/>
    </source>
</evidence>
<dbReference type="AlphaFoldDB" id="A0A8C6YX89"/>
<protein>
    <recommendedName>
        <fullName evidence="3">CHCH domain-containing protein</fullName>
    </recommendedName>
</protein>
<sequence>MAGAGHPGHRWSRPSRKEEDEEEEEDPVDAMVARTGCAAQHGALQECMGAQRDWRRCQEHVRALRDCMARHERELVKRKTQTVGLHSN</sequence>
<evidence type="ECO:0000313" key="4">
    <source>
        <dbReference type="Ensembl" id="ENSNPEP00000006590.1"/>
    </source>
</evidence>
<reference evidence="4" key="1">
    <citation type="submission" date="2025-08" db="UniProtKB">
        <authorList>
            <consortium name="Ensembl"/>
        </authorList>
    </citation>
    <scope>IDENTIFICATION</scope>
</reference>
<dbReference type="GO" id="GO:0005758">
    <property type="term" value="C:mitochondrial intermembrane space"/>
    <property type="evidence" value="ECO:0007669"/>
    <property type="project" value="InterPro"/>
</dbReference>
<feature type="compositionally biased region" description="Acidic residues" evidence="2">
    <location>
        <begin position="19"/>
        <end position="28"/>
    </location>
</feature>
<dbReference type="PANTHER" id="PTHR13639:SF2">
    <property type="entry name" value="CYTOCHROME C OXIDASE ASSEMBLY FACTOR 4 HOMOLOG, MITOCHONDRIAL"/>
    <property type="match status" value="1"/>
</dbReference>
<dbReference type="PANTHER" id="PTHR13639">
    <property type="entry name" value="CYTOCHROME C OXIDASE ASSEMBLY FACTOR 4 HOMOLOG, MITOCHONDRIAL"/>
    <property type="match status" value="1"/>
</dbReference>
<dbReference type="Ensembl" id="ENSNPET00000006751.1">
    <property type="protein sequence ID" value="ENSNPEP00000006590.1"/>
    <property type="gene ID" value="ENSNPEG00000004978.1"/>
</dbReference>
<organism evidence="4 5">
    <name type="scientific">Nothoprocta perdicaria</name>
    <name type="common">Chilean tinamou</name>
    <name type="synonym">Crypturus perdicarius</name>
    <dbReference type="NCBI Taxonomy" id="30464"/>
    <lineage>
        <taxon>Eukaryota</taxon>
        <taxon>Metazoa</taxon>
        <taxon>Chordata</taxon>
        <taxon>Craniata</taxon>
        <taxon>Vertebrata</taxon>
        <taxon>Euteleostomi</taxon>
        <taxon>Archelosauria</taxon>
        <taxon>Archosauria</taxon>
        <taxon>Dinosauria</taxon>
        <taxon>Saurischia</taxon>
        <taxon>Theropoda</taxon>
        <taxon>Coelurosauria</taxon>
        <taxon>Aves</taxon>
        <taxon>Palaeognathae</taxon>
        <taxon>Tinamiformes</taxon>
        <taxon>Tinamidae</taxon>
        <taxon>Nothoprocta</taxon>
    </lineage>
</organism>
<proteinExistence type="predicted"/>
<accession>A0A8C6YX89</accession>
<dbReference type="Proteomes" id="UP000694420">
    <property type="component" value="Unplaced"/>
</dbReference>
<reference evidence="4" key="2">
    <citation type="submission" date="2025-09" db="UniProtKB">
        <authorList>
            <consortium name="Ensembl"/>
        </authorList>
    </citation>
    <scope>IDENTIFICATION</scope>
</reference>